<dbReference type="EMBL" id="MF360790">
    <property type="protein sequence ID" value="AUW34388.1"/>
    <property type="molecule type" value="Viral_cRNA"/>
</dbReference>
<evidence type="ECO:0000256" key="1">
    <source>
        <dbReference type="SAM" id="MobiDB-lite"/>
    </source>
</evidence>
<evidence type="ECO:0000313" key="2">
    <source>
        <dbReference type="EMBL" id="AUW34388.1"/>
    </source>
</evidence>
<reference evidence="2" key="1">
    <citation type="submission" date="2017-06" db="EMBL/GenBank/DDBJ databases">
        <title>Virome of ticks in the Northeast.</title>
        <authorList>
            <person name="Tokarz R."/>
            <person name="Tagliafierro T."/>
            <person name="Sameroff S."/>
            <person name="Lipkin W.I."/>
        </authorList>
    </citation>
    <scope>NUCLEOTIDE SEQUENCE</scope>
    <source>
        <strain evidence="2">RTS95.16</strain>
    </source>
</reference>
<feature type="compositionally biased region" description="Low complexity" evidence="1">
    <location>
        <begin position="222"/>
        <end position="233"/>
    </location>
</feature>
<dbReference type="Proteomes" id="UP000677858">
    <property type="component" value="Segment"/>
</dbReference>
<accession>A0A2K9YNG6</accession>
<evidence type="ECO:0000313" key="3">
    <source>
        <dbReference type="Proteomes" id="UP000677858"/>
    </source>
</evidence>
<protein>
    <submittedName>
        <fullName evidence="2">M</fullName>
    </submittedName>
</protein>
<proteinExistence type="predicted"/>
<dbReference type="GeneID" id="80535498"/>
<dbReference type="RefSeq" id="YP_010797552.1">
    <property type="nucleotide sequence ID" value="NC_076201.1"/>
</dbReference>
<sequence>MADSKHLSLSVTPFRFCIRGSIEVAGPCDESLIALMAVQVTCLMSKVPLTELGRAYMAKSIRDEMALKYQVIRSHTAQYLEDPTGFEGSIGSATKTKWLFSLDLKGLIGERTLSSTPSPPVVRIQEIVYPGLMSKLRDLRMEINLMLSYQTVFPKEFPESQLKGYGFVDRPSHAFLENFRKSYSMISNIDVESPEPLLPPKPHKPRPGIKNGITALFRRRSGSPGPSGQGPLALPAPPDQGAGPSGTSS</sequence>
<dbReference type="KEGG" id="vg:80535498"/>
<feature type="region of interest" description="Disordered" evidence="1">
    <location>
        <begin position="194"/>
        <end position="249"/>
    </location>
</feature>
<organism evidence="2">
    <name type="scientific">Blacklegged tick rhabdovirus 1</name>
    <dbReference type="NCBI Taxonomy" id="2079605"/>
    <lineage>
        <taxon>Viruses</taxon>
        <taxon>Riboviria</taxon>
        <taxon>Orthornavirae</taxon>
        <taxon>Negarnaviricota</taxon>
        <taxon>Haploviricotina</taxon>
        <taxon>Monjiviricetes</taxon>
        <taxon>Mononegavirales</taxon>
        <taxon>Rhabdoviridae</taxon>
        <taxon>Deltarhabdovirinae</taxon>
        <taxon>Betaricinrhavirus</taxon>
        <taxon>Betaricinrhavirus scapularis</taxon>
    </lineage>
</organism>
<name>A0A2K9YNG6_9RHAB</name>
<keyword evidence="3" id="KW-1185">Reference proteome</keyword>